<dbReference type="Proteomes" id="UP001197093">
    <property type="component" value="Unassembled WGS sequence"/>
</dbReference>
<dbReference type="AlphaFoldDB" id="A0AAD4EZQ8"/>
<dbReference type="EMBL" id="JAHCVI010000001">
    <property type="protein sequence ID" value="KAG7290350.1"/>
    <property type="molecule type" value="Genomic_DNA"/>
</dbReference>
<keyword evidence="2" id="KW-1185">Reference proteome</keyword>
<organism evidence="1 2">
    <name type="scientific">Staphylotrichum longicolle</name>
    <dbReference type="NCBI Taxonomy" id="669026"/>
    <lineage>
        <taxon>Eukaryota</taxon>
        <taxon>Fungi</taxon>
        <taxon>Dikarya</taxon>
        <taxon>Ascomycota</taxon>
        <taxon>Pezizomycotina</taxon>
        <taxon>Sordariomycetes</taxon>
        <taxon>Sordariomycetidae</taxon>
        <taxon>Sordariales</taxon>
        <taxon>Chaetomiaceae</taxon>
        <taxon>Staphylotrichum</taxon>
    </lineage>
</organism>
<comment type="caution">
    <text evidence="1">The sequence shown here is derived from an EMBL/GenBank/DDBJ whole genome shotgun (WGS) entry which is preliminary data.</text>
</comment>
<name>A0AAD4EZQ8_9PEZI</name>
<proteinExistence type="predicted"/>
<gene>
    <name evidence="1" type="ORF">NEMBOFW57_000350</name>
</gene>
<dbReference type="PANTHER" id="PTHR47784:SF5">
    <property type="entry name" value="STEROL UPTAKE CONTROL PROTEIN 2"/>
    <property type="match status" value="1"/>
</dbReference>
<reference evidence="1" key="1">
    <citation type="submission" date="2023-02" db="EMBL/GenBank/DDBJ databases">
        <authorList>
            <person name="Palmer J.M."/>
        </authorList>
    </citation>
    <scope>NUCLEOTIDE SEQUENCE</scope>
    <source>
        <strain evidence="1">FW57</strain>
    </source>
</reference>
<protein>
    <submittedName>
        <fullName evidence="1">Uncharacterized protein</fullName>
    </submittedName>
</protein>
<sequence>MDSPEEIELWKQLVPREGMKHEFLIDGLLALASLHLAHLEPSSNQFYTSLGVEYQSHGLLGFNALLPSVDGENVNALLVFSVIITVMAFAISVTSPKDPESTPSEALQSIVRLLRGVAVINDISQGSIRSSMLGILVRPGKGPPSNHDFLRREDLEAAMASLIERSEQLSKYVGPLQHQLYVSCIRSLQEAFEHVLTYGNVSIAIAWPETVSNKLMEQFQQEDPMAQLIWVHYGVLTLVIHNFWWGKGFGVRLINSVSESLHSTDNEWMTYTQWARDCARVVSERAESGSG</sequence>
<dbReference type="GO" id="GO:0001228">
    <property type="term" value="F:DNA-binding transcription activator activity, RNA polymerase II-specific"/>
    <property type="evidence" value="ECO:0007669"/>
    <property type="project" value="TreeGrafter"/>
</dbReference>
<evidence type="ECO:0000313" key="1">
    <source>
        <dbReference type="EMBL" id="KAG7290350.1"/>
    </source>
</evidence>
<evidence type="ECO:0000313" key="2">
    <source>
        <dbReference type="Proteomes" id="UP001197093"/>
    </source>
</evidence>
<dbReference type="InterPro" id="IPR053157">
    <property type="entry name" value="Sterol_Uptake_Regulator"/>
</dbReference>
<accession>A0AAD4EZQ8</accession>
<dbReference type="PANTHER" id="PTHR47784">
    <property type="entry name" value="STEROL UPTAKE CONTROL PROTEIN 2"/>
    <property type="match status" value="1"/>
</dbReference>